<dbReference type="CDD" id="cd00038">
    <property type="entry name" value="CAP_ED"/>
    <property type="match status" value="1"/>
</dbReference>
<evidence type="ECO:0000256" key="2">
    <source>
        <dbReference type="ARBA" id="ARBA00023125"/>
    </source>
</evidence>
<dbReference type="InterPro" id="IPR000595">
    <property type="entry name" value="cNMP-bd_dom"/>
</dbReference>
<dbReference type="SUPFAM" id="SSF51206">
    <property type="entry name" value="cAMP-binding domain-like"/>
    <property type="match status" value="1"/>
</dbReference>
<evidence type="ECO:0000259" key="4">
    <source>
        <dbReference type="PROSITE" id="PS50042"/>
    </source>
</evidence>
<reference evidence="5 6" key="1">
    <citation type="journal article" date="2015" name="Stand. Genomic Sci.">
        <title>Genomic Encyclopedia of Bacterial and Archaeal Type Strains, Phase III: the genomes of soil and plant-associated and newly described type strains.</title>
        <authorList>
            <person name="Whitman W.B."/>
            <person name="Woyke T."/>
            <person name="Klenk H.P."/>
            <person name="Zhou Y."/>
            <person name="Lilburn T.G."/>
            <person name="Beck B.J."/>
            <person name="De Vos P."/>
            <person name="Vandamme P."/>
            <person name="Eisen J.A."/>
            <person name="Garrity G."/>
            <person name="Hugenholtz P."/>
            <person name="Kyrpides N.C."/>
        </authorList>
    </citation>
    <scope>NUCLEOTIDE SEQUENCE [LARGE SCALE GENOMIC DNA]</scope>
    <source>
        <strain evidence="5 6">CGMCC 1.6844</strain>
    </source>
</reference>
<dbReference type="AlphaFoldDB" id="A0A562KS09"/>
<dbReference type="InterPro" id="IPR050397">
    <property type="entry name" value="Env_Response_Regulators"/>
</dbReference>
<feature type="domain" description="Cyclic nucleotide-binding" evidence="4">
    <location>
        <begin position="44"/>
        <end position="145"/>
    </location>
</feature>
<dbReference type="Proteomes" id="UP000315312">
    <property type="component" value="Unassembled WGS sequence"/>
</dbReference>
<sequence>MISVIFCLILLRLICALSKITEAYNIPLMQIDLDLLFTWGAIAKEYKKNEIIFHEEESANFYYQIIDGCVRMFNSNEEGKEFTQGYFKCGQSFGEPPLFIDEVYPSTAIAFKDSKLIKISKEKFLRILEEYPFIQKQFLNLMAERIHTKARTTKDIVNQKPEFRILAFLNAHKNPDCPKKELVEFTRQEIANFTGLRVETVIRELSRMSKTNKVEIINHKLYY</sequence>
<dbReference type="Gene3D" id="1.10.10.10">
    <property type="entry name" value="Winged helix-like DNA-binding domain superfamily/Winged helix DNA-binding domain"/>
    <property type="match status" value="1"/>
</dbReference>
<gene>
    <name evidence="5" type="ORF">IP97_00146</name>
</gene>
<dbReference type="InterPro" id="IPR012318">
    <property type="entry name" value="HTH_CRP"/>
</dbReference>
<dbReference type="GO" id="GO:0003700">
    <property type="term" value="F:DNA-binding transcription factor activity"/>
    <property type="evidence" value="ECO:0007669"/>
    <property type="project" value="TreeGrafter"/>
</dbReference>
<dbReference type="InterPro" id="IPR018490">
    <property type="entry name" value="cNMP-bd_dom_sf"/>
</dbReference>
<dbReference type="Pfam" id="PF13545">
    <property type="entry name" value="HTH_Crp_2"/>
    <property type="match status" value="1"/>
</dbReference>
<evidence type="ECO:0000313" key="6">
    <source>
        <dbReference type="Proteomes" id="UP000315312"/>
    </source>
</evidence>
<name>A0A562KS09_9FLAO</name>
<dbReference type="PANTHER" id="PTHR24567">
    <property type="entry name" value="CRP FAMILY TRANSCRIPTIONAL REGULATORY PROTEIN"/>
    <property type="match status" value="1"/>
</dbReference>
<dbReference type="PROSITE" id="PS50042">
    <property type="entry name" value="CNMP_BINDING_3"/>
    <property type="match status" value="1"/>
</dbReference>
<dbReference type="Pfam" id="PF00027">
    <property type="entry name" value="cNMP_binding"/>
    <property type="match status" value="1"/>
</dbReference>
<keyword evidence="6" id="KW-1185">Reference proteome</keyword>
<comment type="caution">
    <text evidence="5">The sequence shown here is derived from an EMBL/GenBank/DDBJ whole genome shotgun (WGS) entry which is preliminary data.</text>
</comment>
<dbReference type="SUPFAM" id="SSF46785">
    <property type="entry name" value="Winged helix' DNA-binding domain"/>
    <property type="match status" value="1"/>
</dbReference>
<evidence type="ECO:0000313" key="5">
    <source>
        <dbReference type="EMBL" id="TWH98200.1"/>
    </source>
</evidence>
<dbReference type="EMBL" id="VLKM01000001">
    <property type="protein sequence ID" value="TWH98200.1"/>
    <property type="molecule type" value="Genomic_DNA"/>
</dbReference>
<dbReference type="GO" id="GO:0003677">
    <property type="term" value="F:DNA binding"/>
    <property type="evidence" value="ECO:0007669"/>
    <property type="project" value="UniProtKB-KW"/>
</dbReference>
<proteinExistence type="predicted"/>
<dbReference type="InterPro" id="IPR036388">
    <property type="entry name" value="WH-like_DNA-bd_sf"/>
</dbReference>
<dbReference type="GO" id="GO:0005829">
    <property type="term" value="C:cytosol"/>
    <property type="evidence" value="ECO:0007669"/>
    <property type="project" value="TreeGrafter"/>
</dbReference>
<dbReference type="PRINTS" id="PR00034">
    <property type="entry name" value="HTHCRP"/>
</dbReference>
<keyword evidence="3" id="KW-0804">Transcription</keyword>
<keyword evidence="1" id="KW-0805">Transcription regulation</keyword>
<dbReference type="Gene3D" id="2.60.120.10">
    <property type="entry name" value="Jelly Rolls"/>
    <property type="match status" value="1"/>
</dbReference>
<dbReference type="PANTHER" id="PTHR24567:SF26">
    <property type="entry name" value="REGULATORY PROTEIN YEIL"/>
    <property type="match status" value="1"/>
</dbReference>
<organism evidence="5 6">
    <name type="scientific">Flavobacterium cheniae</name>
    <dbReference type="NCBI Taxonomy" id="295428"/>
    <lineage>
        <taxon>Bacteria</taxon>
        <taxon>Pseudomonadati</taxon>
        <taxon>Bacteroidota</taxon>
        <taxon>Flavobacteriia</taxon>
        <taxon>Flavobacteriales</taxon>
        <taxon>Flavobacteriaceae</taxon>
        <taxon>Flavobacterium</taxon>
    </lineage>
</organism>
<accession>A0A562KS09</accession>
<dbReference type="InterPro" id="IPR036390">
    <property type="entry name" value="WH_DNA-bd_sf"/>
</dbReference>
<keyword evidence="2" id="KW-0238">DNA-binding</keyword>
<evidence type="ECO:0000256" key="1">
    <source>
        <dbReference type="ARBA" id="ARBA00023015"/>
    </source>
</evidence>
<evidence type="ECO:0000256" key="3">
    <source>
        <dbReference type="ARBA" id="ARBA00023163"/>
    </source>
</evidence>
<dbReference type="SMART" id="SM00100">
    <property type="entry name" value="cNMP"/>
    <property type="match status" value="1"/>
</dbReference>
<dbReference type="InterPro" id="IPR014710">
    <property type="entry name" value="RmlC-like_jellyroll"/>
</dbReference>
<protein>
    <submittedName>
        <fullName evidence="5">CRP/FNR family transcriptional regulator</fullName>
    </submittedName>
</protein>